<organism evidence="9">
    <name type="scientific">marine sediment metagenome</name>
    <dbReference type="NCBI Taxonomy" id="412755"/>
    <lineage>
        <taxon>unclassified sequences</taxon>
        <taxon>metagenomes</taxon>
        <taxon>ecological metagenomes</taxon>
    </lineage>
</organism>
<evidence type="ECO:0000256" key="5">
    <source>
        <dbReference type="ARBA" id="ARBA00022840"/>
    </source>
</evidence>
<dbReference type="AlphaFoldDB" id="X1B975"/>
<proteinExistence type="predicted"/>
<keyword evidence="1" id="KW-0436">Ligase</keyword>
<reference evidence="9" key="1">
    <citation type="journal article" date="2014" name="Front. Microbiol.">
        <title>High frequency of phylogenetically diverse reductive dehalogenase-homologous genes in deep subseafloor sedimentary metagenomes.</title>
        <authorList>
            <person name="Kawai M."/>
            <person name="Futagami T."/>
            <person name="Toyoda A."/>
            <person name="Takaki Y."/>
            <person name="Nishi S."/>
            <person name="Hori S."/>
            <person name="Arai W."/>
            <person name="Tsubouchi T."/>
            <person name="Morono Y."/>
            <person name="Uchiyama I."/>
            <person name="Ito T."/>
            <person name="Fujiyama A."/>
            <person name="Inagaki F."/>
            <person name="Takami H."/>
        </authorList>
    </citation>
    <scope>NUCLEOTIDE SEQUENCE</scope>
    <source>
        <strain evidence="9">Expedition CK06-06</strain>
    </source>
</reference>
<keyword evidence="5" id="KW-0067">ATP-binding</keyword>
<keyword evidence="7" id="KW-0030">Aminoacyl-tRNA synthetase</keyword>
<keyword evidence="6" id="KW-0648">Protein biosynthesis</keyword>
<evidence type="ECO:0000256" key="2">
    <source>
        <dbReference type="ARBA" id="ARBA00022723"/>
    </source>
</evidence>
<dbReference type="EMBL" id="BART01017449">
    <property type="protein sequence ID" value="GAG77847.1"/>
    <property type="molecule type" value="Genomic_DNA"/>
</dbReference>
<dbReference type="InterPro" id="IPR004095">
    <property type="entry name" value="TGS"/>
</dbReference>
<keyword evidence="3" id="KW-0547">Nucleotide-binding</keyword>
<keyword evidence="2" id="KW-0479">Metal-binding</keyword>
<feature type="non-terminal residue" evidence="9">
    <location>
        <position position="1"/>
    </location>
</feature>
<evidence type="ECO:0000256" key="3">
    <source>
        <dbReference type="ARBA" id="ARBA00022741"/>
    </source>
</evidence>
<dbReference type="FunFam" id="3.30.54.20:FF:000002">
    <property type="entry name" value="Threonine--tRNA ligase"/>
    <property type="match status" value="1"/>
</dbReference>
<dbReference type="PANTHER" id="PTHR11451:SF44">
    <property type="entry name" value="THREONINE--TRNA LIGASE, CHLOROPLASTIC_MITOCHONDRIAL 2"/>
    <property type="match status" value="1"/>
</dbReference>
<gene>
    <name evidence="9" type="ORF">S01H4_33211</name>
</gene>
<dbReference type="Gene3D" id="3.30.980.10">
    <property type="entry name" value="Threonyl-trna Synthetase, Chain A, domain 2"/>
    <property type="match status" value="1"/>
</dbReference>
<evidence type="ECO:0000259" key="8">
    <source>
        <dbReference type="PROSITE" id="PS51880"/>
    </source>
</evidence>
<dbReference type="Gene3D" id="3.10.20.30">
    <property type="match status" value="1"/>
</dbReference>
<dbReference type="GO" id="GO:0006435">
    <property type="term" value="P:threonyl-tRNA aminoacylation"/>
    <property type="evidence" value="ECO:0007669"/>
    <property type="project" value="TreeGrafter"/>
</dbReference>
<dbReference type="InterPro" id="IPR012675">
    <property type="entry name" value="Beta-grasp_dom_sf"/>
</dbReference>
<dbReference type="InterPro" id="IPR018163">
    <property type="entry name" value="Thr/Ala-tRNA-synth_IIc_edit"/>
</dbReference>
<feature type="domain" description="TGS" evidence="8">
    <location>
        <begin position="1"/>
        <end position="48"/>
    </location>
</feature>
<dbReference type="InterPro" id="IPR012947">
    <property type="entry name" value="tRNA_SAD"/>
</dbReference>
<dbReference type="GO" id="GO:0005524">
    <property type="term" value="F:ATP binding"/>
    <property type="evidence" value="ECO:0007669"/>
    <property type="project" value="UniProtKB-KW"/>
</dbReference>
<sequence>VASGSMLVEVAYSIGPRLAQAVVCAIVDGELRDLRDTVHEDCSVMFVTRGSAQAVEVLRHTTAHIMAQAVKRLFPKATLGIGPAIEDGFYYDFGDVQPFTPQQLLSIEAEMKKIVGEALPIERIDVSKDEARKILSQSNESLKLELLEDLEQETVTLYKQGEFVELCRGPQLQNTSEISCYWLQNIT</sequence>
<evidence type="ECO:0000313" key="9">
    <source>
        <dbReference type="EMBL" id="GAG77847.1"/>
    </source>
</evidence>
<dbReference type="SUPFAM" id="SSF55186">
    <property type="entry name" value="ThrRS/AlaRS common domain"/>
    <property type="match status" value="1"/>
</dbReference>
<dbReference type="InterPro" id="IPR012676">
    <property type="entry name" value="TGS-like"/>
</dbReference>
<keyword evidence="4" id="KW-0862">Zinc</keyword>
<comment type="caution">
    <text evidence="9">The sequence shown here is derived from an EMBL/GenBank/DDBJ whole genome shotgun (WGS) entry which is preliminary data.</text>
</comment>
<protein>
    <recommendedName>
        <fullName evidence="8">TGS domain-containing protein</fullName>
    </recommendedName>
</protein>
<dbReference type="GO" id="GO:0046872">
    <property type="term" value="F:metal ion binding"/>
    <property type="evidence" value="ECO:0007669"/>
    <property type="project" value="UniProtKB-KW"/>
</dbReference>
<dbReference type="GO" id="GO:0004829">
    <property type="term" value="F:threonine-tRNA ligase activity"/>
    <property type="evidence" value="ECO:0007669"/>
    <property type="project" value="TreeGrafter"/>
</dbReference>
<name>X1B975_9ZZZZ</name>
<dbReference type="PROSITE" id="PS51880">
    <property type="entry name" value="TGS"/>
    <property type="match status" value="1"/>
</dbReference>
<dbReference type="Pfam" id="PF07973">
    <property type="entry name" value="tRNA_SAD"/>
    <property type="match status" value="1"/>
</dbReference>
<accession>X1B975</accession>
<evidence type="ECO:0000256" key="6">
    <source>
        <dbReference type="ARBA" id="ARBA00022917"/>
    </source>
</evidence>
<dbReference type="Pfam" id="PF02824">
    <property type="entry name" value="TGS"/>
    <property type="match status" value="1"/>
</dbReference>
<evidence type="ECO:0000256" key="1">
    <source>
        <dbReference type="ARBA" id="ARBA00022598"/>
    </source>
</evidence>
<evidence type="ECO:0000256" key="7">
    <source>
        <dbReference type="ARBA" id="ARBA00023146"/>
    </source>
</evidence>
<dbReference type="CDD" id="cd01667">
    <property type="entry name" value="TGS_ThrRS"/>
    <property type="match status" value="1"/>
</dbReference>
<dbReference type="PANTHER" id="PTHR11451">
    <property type="entry name" value="THREONINE-TRNA LIGASE"/>
    <property type="match status" value="1"/>
</dbReference>
<evidence type="ECO:0000256" key="4">
    <source>
        <dbReference type="ARBA" id="ARBA00022833"/>
    </source>
</evidence>
<dbReference type="Gene3D" id="3.30.54.20">
    <property type="match status" value="1"/>
</dbReference>
<dbReference type="SUPFAM" id="SSF81271">
    <property type="entry name" value="TGS-like"/>
    <property type="match status" value="1"/>
</dbReference>